<protein>
    <submittedName>
        <fullName evidence="3">Protein kinase-like domain protein</fullName>
    </submittedName>
</protein>
<sequence>MSPSIATLKAIDKARKAAREIPDDVPHCNTFYPITAEQQDERREAFINSIDTDAVCRLASRHNHGRPCRIFRPRARGSFNVCFFVEFDGDGNGDGDDDGDNDKDKDKVRWVVRFPITQTVFNAWEKIRNEVATLRYLAHNTKIPVPRVHAFAPAGPVGGDEANPTGLAFLILGYIAGTPLDIKAFDKAPREKKTHLYEQLIDIYAELYAQEFDRIGSLTLTESATGAVDGNDEPVLGPFLPILLDDLRSMEQDGKQVSLPIHGKELHELEIVPKIDWTSDDETNHPAYYAFRRTFREKQAKNNAIRAEYKKTPPASATDFTLPEARVLYSAVDFAFQHYRLLYEAHKTPSKNFDQEYTENEVYVLHELPGYIFSNIRASENHGPFVMAHPDLRCPNIIVDEGHEEGDVGNFNIQGIIDWDGAGTVPRQFFLPPYWIGGTDVKYVTSYSFSSEFEEFREVLNAKLGPQTTQPSPPRCRSLNQLWSETYPKSVECALGFLLRYVGLLPYTFFSGVWSHRFAEKKGLVRQFFEQQPDDSAYVPDLQWRRFLHEKYRKYLEENGLLVESQEEASIKAKVKFIEDNRKLFFGDEEEGKVTGKSEDKKDETGDKSQE</sequence>
<dbReference type="STRING" id="1081102.A0A167UKQ6"/>
<dbReference type="PANTHER" id="PTHR21310">
    <property type="entry name" value="AMINOGLYCOSIDE PHOSPHOTRANSFERASE-RELATED-RELATED"/>
    <property type="match status" value="1"/>
</dbReference>
<reference evidence="3 4" key="1">
    <citation type="journal article" date="2016" name="Genome Biol. Evol.">
        <title>Divergent and convergent evolution of fungal pathogenicity.</title>
        <authorList>
            <person name="Shang Y."/>
            <person name="Xiao G."/>
            <person name="Zheng P."/>
            <person name="Cen K."/>
            <person name="Zhan S."/>
            <person name="Wang C."/>
        </authorList>
    </citation>
    <scope>NUCLEOTIDE SEQUENCE [LARGE SCALE GENOMIC DNA]</scope>
    <source>
        <strain evidence="3 4">RCEF 264</strain>
    </source>
</reference>
<dbReference type="InterPro" id="IPR051678">
    <property type="entry name" value="AGP_Transferase"/>
</dbReference>
<dbReference type="Gene3D" id="3.30.200.20">
    <property type="entry name" value="Phosphorylase Kinase, domain 1"/>
    <property type="match status" value="1"/>
</dbReference>
<dbReference type="PANTHER" id="PTHR21310:SF15">
    <property type="entry name" value="AMINOGLYCOSIDE PHOSPHOTRANSFERASE DOMAIN-CONTAINING PROTEIN"/>
    <property type="match status" value="1"/>
</dbReference>
<dbReference type="GO" id="GO:0016301">
    <property type="term" value="F:kinase activity"/>
    <property type="evidence" value="ECO:0007669"/>
    <property type="project" value="UniProtKB-KW"/>
</dbReference>
<comment type="caution">
    <text evidence="3">The sequence shown here is derived from an EMBL/GenBank/DDBJ whole genome shotgun (WGS) entry which is preliminary data.</text>
</comment>
<dbReference type="OrthoDB" id="10003767at2759"/>
<feature type="domain" description="Aminoglycoside phosphotransferase" evidence="2">
    <location>
        <begin position="107"/>
        <end position="425"/>
    </location>
</feature>
<evidence type="ECO:0000313" key="4">
    <source>
        <dbReference type="Proteomes" id="UP000076874"/>
    </source>
</evidence>
<keyword evidence="4" id="KW-1185">Reference proteome</keyword>
<feature type="region of interest" description="Disordered" evidence="1">
    <location>
        <begin position="590"/>
        <end position="611"/>
    </location>
</feature>
<accession>A0A167UKQ6</accession>
<dbReference type="Pfam" id="PF01636">
    <property type="entry name" value="APH"/>
    <property type="match status" value="1"/>
</dbReference>
<keyword evidence="3" id="KW-0418">Kinase</keyword>
<dbReference type="AlphaFoldDB" id="A0A167UKQ6"/>
<organism evidence="3 4">
    <name type="scientific">Niveomyces insectorum RCEF 264</name>
    <dbReference type="NCBI Taxonomy" id="1081102"/>
    <lineage>
        <taxon>Eukaryota</taxon>
        <taxon>Fungi</taxon>
        <taxon>Dikarya</taxon>
        <taxon>Ascomycota</taxon>
        <taxon>Pezizomycotina</taxon>
        <taxon>Sordariomycetes</taxon>
        <taxon>Hypocreomycetidae</taxon>
        <taxon>Hypocreales</taxon>
        <taxon>Cordycipitaceae</taxon>
        <taxon>Niveomyces</taxon>
    </lineage>
</organism>
<dbReference type="InterPro" id="IPR011009">
    <property type="entry name" value="Kinase-like_dom_sf"/>
</dbReference>
<dbReference type="Proteomes" id="UP000076874">
    <property type="component" value="Unassembled WGS sequence"/>
</dbReference>
<evidence type="ECO:0000256" key="1">
    <source>
        <dbReference type="SAM" id="MobiDB-lite"/>
    </source>
</evidence>
<dbReference type="SUPFAM" id="SSF56112">
    <property type="entry name" value="Protein kinase-like (PK-like)"/>
    <property type="match status" value="1"/>
</dbReference>
<evidence type="ECO:0000313" key="3">
    <source>
        <dbReference type="EMBL" id="OAA61671.1"/>
    </source>
</evidence>
<dbReference type="InterPro" id="IPR002575">
    <property type="entry name" value="Aminoglycoside_PTrfase"/>
</dbReference>
<proteinExistence type="predicted"/>
<keyword evidence="3" id="KW-0808">Transferase</keyword>
<evidence type="ECO:0000259" key="2">
    <source>
        <dbReference type="Pfam" id="PF01636"/>
    </source>
</evidence>
<name>A0A167UKQ6_9HYPO</name>
<gene>
    <name evidence="3" type="ORF">SPI_04530</name>
</gene>
<dbReference type="EMBL" id="AZHD01000007">
    <property type="protein sequence ID" value="OAA61671.1"/>
    <property type="molecule type" value="Genomic_DNA"/>
</dbReference>